<keyword evidence="2" id="KW-0732">Signal</keyword>
<dbReference type="RefSeq" id="WP_037418619.1">
    <property type="nucleotide sequence ID" value="NZ_CP024307.1"/>
</dbReference>
<dbReference type="Proteomes" id="UP000239340">
    <property type="component" value="Chromosome"/>
</dbReference>
<evidence type="ECO:0000256" key="1">
    <source>
        <dbReference type="ARBA" id="ARBA00022764"/>
    </source>
</evidence>
<feature type="chain" id="PRO_5014655909" description="ABC transporter substrate-binding protein" evidence="2">
    <location>
        <begin position="24"/>
        <end position="407"/>
    </location>
</feature>
<feature type="signal peptide" evidence="2">
    <location>
        <begin position="1"/>
        <end position="23"/>
    </location>
</feature>
<name>A0A2L0GZS1_RHIFR</name>
<dbReference type="EMBL" id="CP024307">
    <property type="protein sequence ID" value="AUX74690.1"/>
    <property type="molecule type" value="Genomic_DNA"/>
</dbReference>
<dbReference type="Pfam" id="PF13416">
    <property type="entry name" value="SBP_bac_8"/>
    <property type="match status" value="1"/>
</dbReference>
<sequence>MIGARKIVAAAMLAFGLAGEASAADAGNWNAVLAEAKGQTVYFNAWGGSENINAYIRWAGGEMKSRYGVDVVHVKLDDTAKAVATVVAEKAAGKNDGGAVDLVWINGENFAAMKREGLLFGPDWATKLPNWRYVDHETKPTVLRDFTIPTEGLESPWGGAKLVFFHDTARTRKADLPDSAKGLLTWAEANPGRFSYPQPPDFTGTSFLKQVLIELIDDKPKLQRPVDDATFAADAAPLFAYLDKLTPLLWRQGKAYPQNYPDMKQKLADGELDIIFAFNPAEASSAIANGELPDTVRSFVFSGGTLGNTHFLAIPYNATAKAGALLVADFLLSPEAQLRKQDPKVWGDPTVLSVAKLAAEDRSAFEKLDLGIATLKPDELGPALDEPHPDWMIRIEAEWIRRYGAAN</sequence>
<dbReference type="SUPFAM" id="SSF53850">
    <property type="entry name" value="Periplasmic binding protein-like II"/>
    <property type="match status" value="1"/>
</dbReference>
<organism evidence="3 4">
    <name type="scientific">Rhizobium fredii</name>
    <name type="common">Sinorhizobium fredii</name>
    <dbReference type="NCBI Taxonomy" id="380"/>
    <lineage>
        <taxon>Bacteria</taxon>
        <taxon>Pseudomonadati</taxon>
        <taxon>Pseudomonadota</taxon>
        <taxon>Alphaproteobacteria</taxon>
        <taxon>Hyphomicrobiales</taxon>
        <taxon>Rhizobiaceae</taxon>
        <taxon>Sinorhizobium/Ensifer group</taxon>
        <taxon>Sinorhizobium</taxon>
    </lineage>
</organism>
<dbReference type="NCBIfam" id="NF008633">
    <property type="entry name" value="PRK11622.1"/>
    <property type="match status" value="1"/>
</dbReference>
<evidence type="ECO:0008006" key="5">
    <source>
        <dbReference type="Google" id="ProtNLM"/>
    </source>
</evidence>
<evidence type="ECO:0000313" key="4">
    <source>
        <dbReference type="Proteomes" id="UP000239340"/>
    </source>
</evidence>
<dbReference type="PANTHER" id="PTHR42779:SF1">
    <property type="entry name" value="PROTEIN YNJB"/>
    <property type="match status" value="1"/>
</dbReference>
<protein>
    <recommendedName>
        <fullName evidence="5">ABC transporter substrate-binding protein</fullName>
    </recommendedName>
</protein>
<dbReference type="PANTHER" id="PTHR42779">
    <property type="entry name" value="PROTEIN YNJB"/>
    <property type="match status" value="1"/>
</dbReference>
<dbReference type="Gene3D" id="3.40.190.10">
    <property type="entry name" value="Periplasmic binding protein-like II"/>
    <property type="match status" value="2"/>
</dbReference>
<dbReference type="InterPro" id="IPR027020">
    <property type="entry name" value="YnjB"/>
</dbReference>
<dbReference type="AlphaFoldDB" id="A0A2L0GZS1"/>
<proteinExistence type="predicted"/>
<reference evidence="3 4" key="1">
    <citation type="submission" date="2017-10" db="EMBL/GenBank/DDBJ databases">
        <title>Analysis of the genome sequences of Rhizobium populations associated to common bean (phaseolus vulgaris).</title>
        <authorList>
            <person name="Bustos P."/>
            <person name="Santamaria R.I."/>
            <person name="Miranda-Sanchez F."/>
            <person name="Perez-Carrascal O."/>
            <person name="Juarez S."/>
            <person name="Lozano L."/>
            <person name="Martinez-Flores I."/>
            <person name="Vinuesa P."/>
            <person name="Martinez-Romero E."/>
            <person name="Cevallos M.A."/>
            <person name="Romero D."/>
            <person name="Davila G."/>
            <person name="Gonzalez V."/>
        </authorList>
    </citation>
    <scope>NUCLEOTIDE SEQUENCE [LARGE SCALE GENOMIC DNA]</scope>
    <source>
        <strain evidence="3 4">NXT3</strain>
    </source>
</reference>
<accession>A0A2L0GZS1</accession>
<keyword evidence="1" id="KW-0574">Periplasm</keyword>
<gene>
    <name evidence="3" type="ORF">NXT3_CH00068</name>
</gene>
<evidence type="ECO:0000313" key="3">
    <source>
        <dbReference type="EMBL" id="AUX74690.1"/>
    </source>
</evidence>
<dbReference type="InterPro" id="IPR006059">
    <property type="entry name" value="SBP"/>
</dbReference>
<dbReference type="PIRSF" id="PIRSF029172">
    <property type="entry name" value="UCP029172_ABC_sbc_YnjB"/>
    <property type="match status" value="1"/>
</dbReference>
<evidence type="ECO:0000256" key="2">
    <source>
        <dbReference type="SAM" id="SignalP"/>
    </source>
</evidence>